<sequence length="163" mass="17554">MDGIGPRNKGIVMNAHLMARRAYAQSNTSTRTARAIEYDLIARVTHRMKSAAEAGPRSYPALVAALHDNRKLWTALAVDVADEDNKLPQELRAQIFYLCEFVQHHTGKILSRKAKLAPLIEVNRAILAGLNSRPATAASRPAGGSTVLGTGARADASSLASLR</sequence>
<dbReference type="InterPro" id="IPR010845">
    <property type="entry name" value="FlaF"/>
</dbReference>
<proteinExistence type="predicted"/>
<dbReference type="GO" id="GO:0044781">
    <property type="term" value="P:bacterial-type flagellum organization"/>
    <property type="evidence" value="ECO:0007669"/>
    <property type="project" value="InterPro"/>
</dbReference>
<dbReference type="AlphaFoldDB" id="A0A1I6U0E8"/>
<keyword evidence="1" id="KW-0966">Cell projection</keyword>
<protein>
    <submittedName>
        <fullName evidence="1">Flagellar protein FlaF</fullName>
    </submittedName>
</protein>
<keyword evidence="2" id="KW-1185">Reference proteome</keyword>
<dbReference type="Proteomes" id="UP000199392">
    <property type="component" value="Unassembled WGS sequence"/>
</dbReference>
<evidence type="ECO:0000313" key="1">
    <source>
        <dbReference type="EMBL" id="SFS94828.1"/>
    </source>
</evidence>
<gene>
    <name evidence="1" type="ORF">SAMN04488050_10719</name>
</gene>
<dbReference type="EMBL" id="FOZW01000007">
    <property type="protein sequence ID" value="SFS94828.1"/>
    <property type="molecule type" value="Genomic_DNA"/>
</dbReference>
<accession>A0A1I6U0E8</accession>
<keyword evidence="1" id="KW-0969">Cilium</keyword>
<dbReference type="STRING" id="311180.SAMN04488050_10719"/>
<keyword evidence="1" id="KW-0282">Flagellum</keyword>
<organism evidence="1 2">
    <name type="scientific">Alloyangia pacifica</name>
    <dbReference type="NCBI Taxonomy" id="311180"/>
    <lineage>
        <taxon>Bacteria</taxon>
        <taxon>Pseudomonadati</taxon>
        <taxon>Pseudomonadota</taxon>
        <taxon>Alphaproteobacteria</taxon>
        <taxon>Rhodobacterales</taxon>
        <taxon>Roseobacteraceae</taxon>
        <taxon>Alloyangia</taxon>
    </lineage>
</organism>
<name>A0A1I6U0E8_9RHOB</name>
<dbReference type="Pfam" id="PF07309">
    <property type="entry name" value="FlaF"/>
    <property type="match status" value="1"/>
</dbReference>
<reference evidence="2" key="1">
    <citation type="submission" date="2016-10" db="EMBL/GenBank/DDBJ databases">
        <authorList>
            <person name="Varghese N."/>
            <person name="Submissions S."/>
        </authorList>
    </citation>
    <scope>NUCLEOTIDE SEQUENCE [LARGE SCALE GENOMIC DNA]</scope>
    <source>
        <strain evidence="2">DSM 26894</strain>
    </source>
</reference>
<dbReference type="NCBIfam" id="NF009435">
    <property type="entry name" value="PRK12794.1"/>
    <property type="match status" value="1"/>
</dbReference>
<evidence type="ECO:0000313" key="2">
    <source>
        <dbReference type="Proteomes" id="UP000199392"/>
    </source>
</evidence>